<keyword evidence="6" id="KW-1185">Reference proteome</keyword>
<protein>
    <submittedName>
        <fullName evidence="5">Bacterio-opsin activator domain-containing protein</fullName>
    </submittedName>
</protein>
<dbReference type="PANTHER" id="PTHR34236:SF1">
    <property type="entry name" value="DIMETHYL SULFOXIDE REDUCTASE TRANSCRIPTIONAL ACTIVATOR"/>
    <property type="match status" value="1"/>
</dbReference>
<evidence type="ECO:0000256" key="3">
    <source>
        <dbReference type="SAM" id="MobiDB-lite"/>
    </source>
</evidence>
<dbReference type="InterPro" id="IPR000014">
    <property type="entry name" value="PAS"/>
</dbReference>
<dbReference type="Pfam" id="PF15915">
    <property type="entry name" value="BAT"/>
    <property type="match status" value="1"/>
</dbReference>
<dbReference type="Gene3D" id="3.30.450.20">
    <property type="entry name" value="PAS domain"/>
    <property type="match status" value="2"/>
</dbReference>
<dbReference type="Pfam" id="PF00989">
    <property type="entry name" value="PAS"/>
    <property type="match status" value="2"/>
</dbReference>
<dbReference type="SUPFAM" id="SSF55781">
    <property type="entry name" value="GAF domain-like"/>
    <property type="match status" value="2"/>
</dbReference>
<feature type="domain" description="PAS" evidence="4">
    <location>
        <begin position="27"/>
        <end position="90"/>
    </location>
</feature>
<evidence type="ECO:0000259" key="4">
    <source>
        <dbReference type="PROSITE" id="PS50112"/>
    </source>
</evidence>
<dbReference type="InterPro" id="IPR035965">
    <property type="entry name" value="PAS-like_dom_sf"/>
</dbReference>
<dbReference type="SUPFAM" id="SSF55785">
    <property type="entry name" value="PYP-like sensor domain (PAS domain)"/>
    <property type="match status" value="2"/>
</dbReference>
<gene>
    <name evidence="5" type="ORF">ACFSBW_05345</name>
</gene>
<keyword evidence="1" id="KW-0805">Transcription regulation</keyword>
<comment type="caution">
    <text evidence="5">The sequence shown here is derived from an EMBL/GenBank/DDBJ whole genome shotgun (WGS) entry which is preliminary data.</text>
</comment>
<dbReference type="Pfam" id="PF13185">
    <property type="entry name" value="GAF_2"/>
    <property type="match status" value="1"/>
</dbReference>
<dbReference type="CDD" id="cd00130">
    <property type="entry name" value="PAS"/>
    <property type="match status" value="2"/>
</dbReference>
<dbReference type="SMART" id="SM00065">
    <property type="entry name" value="GAF"/>
    <property type="match status" value="2"/>
</dbReference>
<dbReference type="InterPro" id="IPR029016">
    <property type="entry name" value="GAF-like_dom_sf"/>
</dbReference>
<dbReference type="AlphaFoldDB" id="A0ABD6D4Y7"/>
<feature type="domain" description="PAS" evidence="4">
    <location>
        <begin position="312"/>
        <end position="381"/>
    </location>
</feature>
<dbReference type="PROSITE" id="PS50112">
    <property type="entry name" value="PAS"/>
    <property type="match status" value="2"/>
</dbReference>
<dbReference type="Proteomes" id="UP001597052">
    <property type="component" value="Unassembled WGS sequence"/>
</dbReference>
<keyword evidence="2" id="KW-0804">Transcription</keyword>
<dbReference type="RefSeq" id="WP_256395000.1">
    <property type="nucleotide sequence ID" value="NZ_JANHDJ010000001.1"/>
</dbReference>
<dbReference type="Pfam" id="PF01590">
    <property type="entry name" value="GAF"/>
    <property type="match status" value="1"/>
</dbReference>
<dbReference type="NCBIfam" id="TIGR00229">
    <property type="entry name" value="sensory_box"/>
    <property type="match status" value="2"/>
</dbReference>
<dbReference type="InterPro" id="IPR031803">
    <property type="entry name" value="BAT_GAF/HTH-assoc"/>
</dbReference>
<evidence type="ECO:0000256" key="1">
    <source>
        <dbReference type="ARBA" id="ARBA00023015"/>
    </source>
</evidence>
<dbReference type="EMBL" id="JBHUDM010000001">
    <property type="protein sequence ID" value="MFD1641299.1"/>
    <property type="molecule type" value="Genomic_DNA"/>
</dbReference>
<name>A0ABD6D4Y7_9EURY</name>
<feature type="region of interest" description="Disordered" evidence="3">
    <location>
        <begin position="1"/>
        <end position="23"/>
    </location>
</feature>
<organism evidence="5 6">
    <name type="scientific">Halohasta litorea</name>
    <dbReference type="NCBI Taxonomy" id="869891"/>
    <lineage>
        <taxon>Archaea</taxon>
        <taxon>Methanobacteriati</taxon>
        <taxon>Methanobacteriota</taxon>
        <taxon>Stenosarchaea group</taxon>
        <taxon>Halobacteria</taxon>
        <taxon>Halobacteriales</taxon>
        <taxon>Haloferacaceae</taxon>
        <taxon>Halohasta</taxon>
    </lineage>
</organism>
<dbReference type="Pfam" id="PF04967">
    <property type="entry name" value="HTH_10"/>
    <property type="match status" value="1"/>
</dbReference>
<reference evidence="5 6" key="1">
    <citation type="journal article" date="2019" name="Int. J. Syst. Evol. Microbiol.">
        <title>The Global Catalogue of Microorganisms (GCM) 10K type strain sequencing project: providing services to taxonomists for standard genome sequencing and annotation.</title>
        <authorList>
            <consortium name="The Broad Institute Genomics Platform"/>
            <consortium name="The Broad Institute Genome Sequencing Center for Infectious Disease"/>
            <person name="Wu L."/>
            <person name="Ma J."/>
        </authorList>
    </citation>
    <scope>NUCLEOTIDE SEQUENCE [LARGE SCALE GENOMIC DNA]</scope>
    <source>
        <strain evidence="5 6">CGMCC 1.10593</strain>
    </source>
</reference>
<evidence type="ECO:0000256" key="2">
    <source>
        <dbReference type="ARBA" id="ARBA00023163"/>
    </source>
</evidence>
<dbReference type="Gene3D" id="3.30.450.40">
    <property type="match status" value="2"/>
</dbReference>
<proteinExistence type="predicted"/>
<evidence type="ECO:0000313" key="5">
    <source>
        <dbReference type="EMBL" id="MFD1641299.1"/>
    </source>
</evidence>
<dbReference type="InterPro" id="IPR007050">
    <property type="entry name" value="HTH_bacterioopsin"/>
</dbReference>
<accession>A0ABD6D4Y7</accession>
<dbReference type="InterPro" id="IPR013767">
    <property type="entry name" value="PAS_fold"/>
</dbReference>
<dbReference type="SMART" id="SM00091">
    <property type="entry name" value="PAS"/>
    <property type="match status" value="2"/>
</dbReference>
<dbReference type="PANTHER" id="PTHR34236">
    <property type="entry name" value="DIMETHYL SULFOXIDE REDUCTASE TRANSCRIPTIONAL ACTIVATOR"/>
    <property type="match status" value="1"/>
</dbReference>
<dbReference type="InterPro" id="IPR003018">
    <property type="entry name" value="GAF"/>
</dbReference>
<sequence length="842" mass="91882">MGEHGEHNQQSSRGGGSPSVASGSGVLAELVDEAVVTVDTGGVISAANSRFEILTGTAAAELIGRPLSAFVVENDAEKLGAVLRALQSREHGEQTTIGVSLRTGDEAVVACQLSLAVDRSTNGSETATGIVGTVRPVDIADAELKRRASQQAAVATLGQLAIESDDIDDLMAEATRLVSETLDCDYAKVLDFDADRDRLLVRQGVGWQAGTVGTATVAADTNSQAGYTLLNEGPVIVDDLEAEPRFSGPELLTTHDVTSGISVVIGNHETPWGILGVHDTRHRQFTDDDANFVQSMANVLVSAIDRHERTRELQRYERIIETVNDGVYTVGPEGRFTMVNRAYCELTGYDREELLGADTSLLIEESVAQAVSEIEAEILAETVDTPTMEAEIQTADDDSVTVEATLALLPSDDEWERVGVVRDISERKAYERQLETERTKLAALNEVNAVVREITNAILDQSTRSEIEQLVCESLAAFDSYRFAWIGEVNAHTQEIDPLAEAGVDGYLDDTEISTDPADPMSRGPAGRAVETQQLQVSQDVFSDPRFEPWRTSAEQWGYQSVAAIPITHDGTLYGVLGLYADEPDAFSPEKQAIITQLGEIVGHAIAAVERKQALMSDVVTEVKFEVRGVFSPADATFNNKIVLDHVVPVGDDTYLQYGRTTPEMASTLEEFEAQHPSCESVTILSEIESEIRFELRVTEPPVTSLVAAAGGSVKEARIENNDLRMTVHLPQSADVRRLLDRLQQQYSAVRPIARRQVNRSETSPERIINTWTDELTDRQRASLEAAYFAGFFEWPRDSSGKDLAATMDVSSATFHQHLRAAERKLFEILLDDPEVKPSIPQ</sequence>
<evidence type="ECO:0000313" key="6">
    <source>
        <dbReference type="Proteomes" id="UP001597052"/>
    </source>
</evidence>